<feature type="compositionally biased region" description="Basic and acidic residues" evidence="1">
    <location>
        <begin position="21"/>
        <end position="40"/>
    </location>
</feature>
<comment type="caution">
    <text evidence="2">The sequence shown here is derived from an EMBL/GenBank/DDBJ whole genome shotgun (WGS) entry which is preliminary data.</text>
</comment>
<accession>A0AA39RA32</accession>
<reference evidence="2" key="1">
    <citation type="submission" date="2023-03" db="EMBL/GenBank/DDBJ databases">
        <title>Complete genome of Cladonia borealis.</title>
        <authorList>
            <person name="Park H."/>
        </authorList>
    </citation>
    <scope>NUCLEOTIDE SEQUENCE</scope>
    <source>
        <strain evidence="2">ANT050790</strain>
    </source>
</reference>
<name>A0AA39RA32_9LECA</name>
<sequence length="91" mass="10173">MSSVGHRGMMSNNPGAPHYFQKHDSGDAGEKKAAAAERRRSSAQMFRNLNERKRTSQDASEAARRASFMEQTKAPGFWGLKWQSWTKGTGK</sequence>
<dbReference type="Proteomes" id="UP001166286">
    <property type="component" value="Unassembled WGS sequence"/>
</dbReference>
<keyword evidence="3" id="KW-1185">Reference proteome</keyword>
<dbReference type="EMBL" id="JAFEKC020000002">
    <property type="protein sequence ID" value="KAK0516605.1"/>
    <property type="molecule type" value="Genomic_DNA"/>
</dbReference>
<feature type="region of interest" description="Disordered" evidence="1">
    <location>
        <begin position="1"/>
        <end position="70"/>
    </location>
</feature>
<dbReference type="AlphaFoldDB" id="A0AA39RA32"/>
<feature type="compositionally biased region" description="Basic and acidic residues" evidence="1">
    <location>
        <begin position="49"/>
        <end position="64"/>
    </location>
</feature>
<proteinExistence type="predicted"/>
<organism evidence="2 3">
    <name type="scientific">Cladonia borealis</name>
    <dbReference type="NCBI Taxonomy" id="184061"/>
    <lineage>
        <taxon>Eukaryota</taxon>
        <taxon>Fungi</taxon>
        <taxon>Dikarya</taxon>
        <taxon>Ascomycota</taxon>
        <taxon>Pezizomycotina</taxon>
        <taxon>Lecanoromycetes</taxon>
        <taxon>OSLEUM clade</taxon>
        <taxon>Lecanoromycetidae</taxon>
        <taxon>Lecanorales</taxon>
        <taxon>Lecanorineae</taxon>
        <taxon>Cladoniaceae</taxon>
        <taxon>Cladonia</taxon>
    </lineage>
</organism>
<gene>
    <name evidence="2" type="ORF">JMJ35_001208</name>
</gene>
<evidence type="ECO:0000313" key="2">
    <source>
        <dbReference type="EMBL" id="KAK0516605.1"/>
    </source>
</evidence>
<evidence type="ECO:0000313" key="3">
    <source>
        <dbReference type="Proteomes" id="UP001166286"/>
    </source>
</evidence>
<evidence type="ECO:0000256" key="1">
    <source>
        <dbReference type="SAM" id="MobiDB-lite"/>
    </source>
</evidence>
<protein>
    <recommendedName>
        <fullName evidence="4">Conidiation-specific expression protein</fullName>
    </recommendedName>
</protein>
<evidence type="ECO:0008006" key="4">
    <source>
        <dbReference type="Google" id="ProtNLM"/>
    </source>
</evidence>